<dbReference type="EC" id="1.5.5.2" evidence="3"/>
<evidence type="ECO:0000313" key="11">
    <source>
        <dbReference type="EMBL" id="MFC2947644.1"/>
    </source>
</evidence>
<keyword evidence="5" id="KW-0547">Nucleotide-binding</keyword>
<dbReference type="RefSeq" id="WP_390303691.1">
    <property type="nucleotide sequence ID" value="NZ_JBHRRZ010000008.1"/>
</dbReference>
<evidence type="ECO:0000256" key="5">
    <source>
        <dbReference type="ARBA" id="ARBA00022741"/>
    </source>
</evidence>
<dbReference type="Gene3D" id="3.20.20.220">
    <property type="match status" value="1"/>
</dbReference>
<dbReference type="Proteomes" id="UP001595387">
    <property type="component" value="Unassembled WGS sequence"/>
</dbReference>
<evidence type="ECO:0000313" key="12">
    <source>
        <dbReference type="Proteomes" id="UP001595387"/>
    </source>
</evidence>
<reference evidence="12" key="1">
    <citation type="journal article" date="2019" name="Int. J. Syst. Evol. Microbiol.">
        <title>The Global Catalogue of Microorganisms (GCM) 10K type strain sequencing project: providing services to taxonomists for standard genome sequencing and annotation.</title>
        <authorList>
            <consortium name="The Broad Institute Genomics Platform"/>
            <consortium name="The Broad Institute Genome Sequencing Center for Infectious Disease"/>
            <person name="Wu L."/>
            <person name="Ma J."/>
        </authorList>
    </citation>
    <scope>NUCLEOTIDE SEQUENCE [LARGE SCALE GENOMIC DNA]</scope>
    <source>
        <strain evidence="12">KCTC 13193</strain>
    </source>
</reference>
<evidence type="ECO:0000256" key="4">
    <source>
        <dbReference type="ARBA" id="ARBA00022630"/>
    </source>
</evidence>
<sequence>MSKVLTNTFSSLSRNQIANKLAKKYGLKFGASRFVAGDNISDAVKHVRALNNNGMAAMLNYLGEFVTSEEEADLATENCIRTLDAINKYGLDCNLTVKPTSLGLDLDKEVTLTNLKKILDVAKEYDNFVRVEMEDYSHCQVTLEIFKELKAEYDNVGTVLQAYLYRTEKDIDDLNRYNANLRLVKGAYNEPPNIAFPNKAEVDESYEAIIKTHLLNGNYAGVASHDPKIIREVIKFTKENNISKGQFEFQMLYGIRPELQRKLAENGYKMRVYVPYGIDWFGYFMRRLAERPENVSFVLKNTIKK</sequence>
<comment type="catalytic activity">
    <reaction evidence="9">
        <text>L-proline + a quinone = (S)-1-pyrroline-5-carboxylate + a quinol + H(+)</text>
        <dbReference type="Rhea" id="RHEA:23784"/>
        <dbReference type="ChEBI" id="CHEBI:15378"/>
        <dbReference type="ChEBI" id="CHEBI:17388"/>
        <dbReference type="ChEBI" id="CHEBI:24646"/>
        <dbReference type="ChEBI" id="CHEBI:60039"/>
        <dbReference type="ChEBI" id="CHEBI:132124"/>
        <dbReference type="EC" id="1.5.5.2"/>
    </reaction>
</comment>
<gene>
    <name evidence="11" type="ORF">ACFODW_04670</name>
</gene>
<keyword evidence="8" id="KW-0642">Proline metabolism</keyword>
<evidence type="ECO:0000256" key="8">
    <source>
        <dbReference type="ARBA" id="ARBA00023062"/>
    </source>
</evidence>
<proteinExistence type="predicted"/>
<dbReference type="InterPro" id="IPR015659">
    <property type="entry name" value="Proline_oxidase"/>
</dbReference>
<keyword evidence="7" id="KW-0560">Oxidoreductase</keyword>
<keyword evidence="12" id="KW-1185">Reference proteome</keyword>
<evidence type="ECO:0000256" key="3">
    <source>
        <dbReference type="ARBA" id="ARBA00012695"/>
    </source>
</evidence>
<accession>A0ABV7A4A6</accession>
<dbReference type="InterPro" id="IPR002872">
    <property type="entry name" value="Proline_DH_dom"/>
</dbReference>
<keyword evidence="4" id="KW-0285">Flavoprotein</keyword>
<dbReference type="PANTHER" id="PTHR13914">
    <property type="entry name" value="PROLINE OXIDASE"/>
    <property type="match status" value="1"/>
</dbReference>
<evidence type="ECO:0000256" key="9">
    <source>
        <dbReference type="ARBA" id="ARBA00048779"/>
    </source>
</evidence>
<protein>
    <recommendedName>
        <fullName evidence="3">proline dehydrogenase</fullName>
        <ecNumber evidence="3">1.5.5.2</ecNumber>
    </recommendedName>
</protein>
<evidence type="ECO:0000259" key="10">
    <source>
        <dbReference type="Pfam" id="PF01619"/>
    </source>
</evidence>
<evidence type="ECO:0000256" key="2">
    <source>
        <dbReference type="ARBA" id="ARBA00004739"/>
    </source>
</evidence>
<comment type="caution">
    <text evidence="11">The sequence shown here is derived from an EMBL/GenBank/DDBJ whole genome shotgun (WGS) entry which is preliminary data.</text>
</comment>
<dbReference type="PANTHER" id="PTHR13914:SF0">
    <property type="entry name" value="PROLINE DEHYDROGENASE 1, MITOCHONDRIAL"/>
    <property type="match status" value="1"/>
</dbReference>
<dbReference type="InterPro" id="IPR029041">
    <property type="entry name" value="FAD-linked_oxidoreductase-like"/>
</dbReference>
<organism evidence="11 12">
    <name type="scientific">Virgibacillus sediminis</name>
    <dbReference type="NCBI Taxonomy" id="202260"/>
    <lineage>
        <taxon>Bacteria</taxon>
        <taxon>Bacillati</taxon>
        <taxon>Bacillota</taxon>
        <taxon>Bacilli</taxon>
        <taxon>Bacillales</taxon>
        <taxon>Bacillaceae</taxon>
        <taxon>Virgibacillus</taxon>
    </lineage>
</organism>
<keyword evidence="6" id="KW-0274">FAD</keyword>
<comment type="pathway">
    <text evidence="2">Amino-acid degradation; L-proline degradation into L-glutamate; L-glutamate from L-proline: step 1/2.</text>
</comment>
<dbReference type="SUPFAM" id="SSF51730">
    <property type="entry name" value="FAD-linked oxidoreductase"/>
    <property type="match status" value="1"/>
</dbReference>
<dbReference type="EMBL" id="JBHRRZ010000008">
    <property type="protein sequence ID" value="MFC2947644.1"/>
    <property type="molecule type" value="Genomic_DNA"/>
</dbReference>
<dbReference type="PIRSF" id="PIRSF000196">
    <property type="entry name" value="Pro_dehydrog"/>
    <property type="match status" value="1"/>
</dbReference>
<comment type="cofactor">
    <cofactor evidence="1">
        <name>FAD</name>
        <dbReference type="ChEBI" id="CHEBI:57692"/>
    </cofactor>
</comment>
<evidence type="ECO:0000256" key="7">
    <source>
        <dbReference type="ARBA" id="ARBA00023002"/>
    </source>
</evidence>
<dbReference type="InterPro" id="IPR008219">
    <property type="entry name" value="PRODH_bac_arc"/>
</dbReference>
<name>A0ABV7A4A6_9BACI</name>
<evidence type="ECO:0000256" key="1">
    <source>
        <dbReference type="ARBA" id="ARBA00001974"/>
    </source>
</evidence>
<feature type="domain" description="Proline dehydrogenase" evidence="10">
    <location>
        <begin position="43"/>
        <end position="298"/>
    </location>
</feature>
<evidence type="ECO:0000256" key="6">
    <source>
        <dbReference type="ARBA" id="ARBA00022827"/>
    </source>
</evidence>
<dbReference type="Pfam" id="PF01619">
    <property type="entry name" value="Pro_dh"/>
    <property type="match status" value="1"/>
</dbReference>